<sequence length="302" mass="33783">MVTRRNFLKIGGSVIAWSVLGGRALASLDFEGNPDRFGMLSDMTRCIGCRRCEAACNKANNLPAPKTSFEDTSVFEEKRKPYVADVQSYTAVNRYEVNGKTVYRKVQCMHCDEPACVSACPVAALKKSKEGPVTWNEKVCIGCRYCIIACPFYVPAYEYSSAFSPNVQKCFMCYHRISEGVIPACTEACPVEAITFGRRSDLIKQAKLRIWGEPDKYIDHIYGEQEAGGTGWLYISGVPFSELDFQMDVGITSYPKLTKDFLSMVNLTLVSWPALLGGFYLASKRKQHTAHDEISDKEDDKQ</sequence>
<evidence type="ECO:0000256" key="4">
    <source>
        <dbReference type="ARBA" id="ARBA00022737"/>
    </source>
</evidence>
<keyword evidence="4" id="KW-0677">Repeat</keyword>
<comment type="subcellular location">
    <subcellularLocation>
        <location evidence="1">Cell envelope</location>
    </subcellularLocation>
</comment>
<name>A0A062V1U7_9EURY</name>
<dbReference type="PROSITE" id="PS51318">
    <property type="entry name" value="TAT"/>
    <property type="match status" value="1"/>
</dbReference>
<gene>
    <name evidence="9" type="ORF">ANME2D_02624</name>
</gene>
<dbReference type="CDD" id="cd10561">
    <property type="entry name" value="HybA_like"/>
    <property type="match status" value="1"/>
</dbReference>
<dbReference type="PANTHER" id="PTHR43545">
    <property type="entry name" value="FORMATE DEHYDROGENASE, NITRATE-INDUCIBLE, IRON-SULFUR SUBUNIT"/>
    <property type="match status" value="1"/>
</dbReference>
<dbReference type="PROSITE" id="PS51379">
    <property type="entry name" value="4FE4S_FER_2"/>
    <property type="match status" value="3"/>
</dbReference>
<evidence type="ECO:0000256" key="1">
    <source>
        <dbReference type="ARBA" id="ARBA00004196"/>
    </source>
</evidence>
<keyword evidence="7" id="KW-1133">Transmembrane helix</keyword>
<feature type="domain" description="4Fe-4S ferredoxin-type" evidence="8">
    <location>
        <begin position="131"/>
        <end position="160"/>
    </location>
</feature>
<dbReference type="PANTHER" id="PTHR43545:SF4">
    <property type="entry name" value="IRON-SULFUR PROTEIN"/>
    <property type="match status" value="1"/>
</dbReference>
<evidence type="ECO:0000256" key="2">
    <source>
        <dbReference type="ARBA" id="ARBA00022485"/>
    </source>
</evidence>
<evidence type="ECO:0000259" key="8">
    <source>
        <dbReference type="PROSITE" id="PS51379"/>
    </source>
</evidence>
<comment type="caution">
    <text evidence="9">The sequence shown here is derived from an EMBL/GenBank/DDBJ whole genome shotgun (WGS) entry which is preliminary data.</text>
</comment>
<evidence type="ECO:0000256" key="6">
    <source>
        <dbReference type="ARBA" id="ARBA00023014"/>
    </source>
</evidence>
<proteinExistence type="predicted"/>
<reference evidence="9 10" key="1">
    <citation type="journal article" date="2013" name="Nature">
        <title>Anaerobic oxidation of methane coupled to nitrate reduction in a novel archaeal lineage.</title>
        <authorList>
            <person name="Haroon M.F."/>
            <person name="Hu S."/>
            <person name="Shi Y."/>
            <person name="Imelfort M."/>
            <person name="Keller J."/>
            <person name="Hugenholtz P."/>
            <person name="Yuan Z."/>
            <person name="Tyson G.W."/>
        </authorList>
    </citation>
    <scope>NUCLEOTIDE SEQUENCE [LARGE SCALE GENOMIC DNA]</scope>
    <source>
        <strain evidence="9 10">ANME-2d</strain>
    </source>
</reference>
<protein>
    <submittedName>
        <fullName evidence="9">Fe-S-cluster-containing hydrogenase subunit</fullName>
    </submittedName>
</protein>
<evidence type="ECO:0000256" key="7">
    <source>
        <dbReference type="SAM" id="Phobius"/>
    </source>
</evidence>
<dbReference type="GO" id="GO:0046872">
    <property type="term" value="F:metal ion binding"/>
    <property type="evidence" value="ECO:0007669"/>
    <property type="project" value="UniProtKB-KW"/>
</dbReference>
<dbReference type="InterPro" id="IPR051555">
    <property type="entry name" value="FDH_Electron_Transfer_Unit"/>
</dbReference>
<feature type="domain" description="4Fe-4S ferredoxin-type" evidence="8">
    <location>
        <begin position="99"/>
        <end position="130"/>
    </location>
</feature>
<feature type="transmembrane region" description="Helical" evidence="7">
    <location>
        <begin position="261"/>
        <end position="282"/>
    </location>
</feature>
<dbReference type="PROSITE" id="PS00198">
    <property type="entry name" value="4FE4S_FER_1"/>
    <property type="match status" value="1"/>
</dbReference>
<dbReference type="InterPro" id="IPR006311">
    <property type="entry name" value="TAT_signal"/>
</dbReference>
<evidence type="ECO:0000256" key="3">
    <source>
        <dbReference type="ARBA" id="ARBA00022723"/>
    </source>
</evidence>
<keyword evidence="5" id="KW-0408">Iron</keyword>
<keyword evidence="6" id="KW-0411">Iron-sulfur</keyword>
<dbReference type="Pfam" id="PF13247">
    <property type="entry name" value="Fer4_11"/>
    <property type="match status" value="1"/>
</dbReference>
<keyword evidence="2" id="KW-0004">4Fe-4S</keyword>
<keyword evidence="3" id="KW-0479">Metal-binding</keyword>
<feature type="domain" description="4Fe-4S ferredoxin-type" evidence="8">
    <location>
        <begin position="37"/>
        <end position="67"/>
    </location>
</feature>
<dbReference type="RefSeq" id="WP_048092324.1">
    <property type="nucleotide sequence ID" value="NZ_JMIY01000007.1"/>
</dbReference>
<keyword evidence="7" id="KW-0472">Membrane</keyword>
<dbReference type="OrthoDB" id="2837at2157"/>
<dbReference type="InterPro" id="IPR017900">
    <property type="entry name" value="4Fe4S_Fe_S_CS"/>
</dbReference>
<dbReference type="InterPro" id="IPR017896">
    <property type="entry name" value="4Fe4S_Fe-S-bd"/>
</dbReference>
<dbReference type="SUPFAM" id="SSF54862">
    <property type="entry name" value="4Fe-4S ferredoxins"/>
    <property type="match status" value="1"/>
</dbReference>
<evidence type="ECO:0000313" key="9">
    <source>
        <dbReference type="EMBL" id="KCZ70603.1"/>
    </source>
</evidence>
<dbReference type="EMBL" id="JMIY01000007">
    <property type="protein sequence ID" value="KCZ70603.1"/>
    <property type="molecule type" value="Genomic_DNA"/>
</dbReference>
<accession>A0A062V1U7</accession>
<dbReference type="GO" id="GO:0016491">
    <property type="term" value="F:oxidoreductase activity"/>
    <property type="evidence" value="ECO:0007669"/>
    <property type="project" value="UniProtKB-ARBA"/>
</dbReference>
<dbReference type="GO" id="GO:0051539">
    <property type="term" value="F:4 iron, 4 sulfur cluster binding"/>
    <property type="evidence" value="ECO:0007669"/>
    <property type="project" value="UniProtKB-KW"/>
</dbReference>
<organism evidence="9 10">
    <name type="scientific">Candidatus Methanoperedens nitratireducens</name>
    <dbReference type="NCBI Taxonomy" id="1392998"/>
    <lineage>
        <taxon>Archaea</taxon>
        <taxon>Methanobacteriati</taxon>
        <taxon>Methanobacteriota</taxon>
        <taxon>Stenosarchaea group</taxon>
        <taxon>Methanomicrobia</taxon>
        <taxon>Methanosarcinales</taxon>
        <taxon>ANME-2 cluster</taxon>
        <taxon>Candidatus Methanoperedentaceae</taxon>
        <taxon>Candidatus Methanoperedens</taxon>
    </lineage>
</organism>
<evidence type="ECO:0000313" key="10">
    <source>
        <dbReference type="Proteomes" id="UP000027153"/>
    </source>
</evidence>
<dbReference type="AlphaFoldDB" id="A0A062V1U7"/>
<keyword evidence="10" id="KW-1185">Reference proteome</keyword>
<dbReference type="Proteomes" id="UP000027153">
    <property type="component" value="Unassembled WGS sequence"/>
</dbReference>
<keyword evidence="7" id="KW-0812">Transmembrane</keyword>
<evidence type="ECO:0000256" key="5">
    <source>
        <dbReference type="ARBA" id="ARBA00023004"/>
    </source>
</evidence>
<dbReference type="Gene3D" id="3.30.70.20">
    <property type="match status" value="2"/>
</dbReference>